<evidence type="ECO:0000256" key="6">
    <source>
        <dbReference type="SAM" id="Phobius"/>
    </source>
</evidence>
<dbReference type="Proteomes" id="UP000604825">
    <property type="component" value="Unassembled WGS sequence"/>
</dbReference>
<dbReference type="GO" id="GO:0016020">
    <property type="term" value="C:membrane"/>
    <property type="evidence" value="ECO:0007669"/>
    <property type="project" value="UniProtKB-SubCell"/>
</dbReference>
<dbReference type="InterPro" id="IPR045014">
    <property type="entry name" value="TM41A/B"/>
</dbReference>
<evidence type="ECO:0000313" key="9">
    <source>
        <dbReference type="Proteomes" id="UP000604825"/>
    </source>
</evidence>
<sequence length="462" mass="50581">MAMPFARRDIEAAGAGAGPGSDDSPASKKGKPELAGARPALTRSEAFAFAAVLALFTAGIFCVFLTAPRGEFGQILRLPRSLADVRLLKDNLAVYARDYQTNFILGYCSIYIFMQTFMIPGTIFMSLLAGALFGVIKGGILVVFTATAGGSSCYIVSKLIGRPLVSWLWPEKLRYFQSEIAKRREKLLNYMLFLRITPTLPNTFINMASPIVDVPFHIFFTATLVGLIPASYITVKAGRALGDLKSVRELYDFKTLVRCKIECFLIPDDAIIVSACLLFFVDLYHCQCLLWELSIHVIGVHAGRHTQPGCCRCFTKIRKTVCKLQETEDIRAISCDEVSGTVMISGAFDPLVLPCTLRRKAGCLIRDIQLVAAELRLTPQRPAMLPKPPGPDPAPSCCCGICICGCGGYDYGYGCRCCGCQTCACVNHPRRATGSCRGGSTQRSRSPARRRRLQRARSCDVC</sequence>
<feature type="domain" description="VTT" evidence="7">
    <location>
        <begin position="119"/>
        <end position="239"/>
    </location>
</feature>
<organism evidence="8 9">
    <name type="scientific">Miscanthus lutarioriparius</name>
    <dbReference type="NCBI Taxonomy" id="422564"/>
    <lineage>
        <taxon>Eukaryota</taxon>
        <taxon>Viridiplantae</taxon>
        <taxon>Streptophyta</taxon>
        <taxon>Embryophyta</taxon>
        <taxon>Tracheophyta</taxon>
        <taxon>Spermatophyta</taxon>
        <taxon>Magnoliopsida</taxon>
        <taxon>Liliopsida</taxon>
        <taxon>Poales</taxon>
        <taxon>Poaceae</taxon>
        <taxon>PACMAD clade</taxon>
        <taxon>Panicoideae</taxon>
        <taxon>Andropogonodae</taxon>
        <taxon>Andropogoneae</taxon>
        <taxon>Saccharinae</taxon>
        <taxon>Miscanthus</taxon>
    </lineage>
</organism>
<accession>A0A811ML79</accession>
<keyword evidence="4 6" id="KW-0472">Membrane</keyword>
<evidence type="ECO:0000256" key="5">
    <source>
        <dbReference type="SAM" id="MobiDB-lite"/>
    </source>
</evidence>
<feature type="region of interest" description="Disordered" evidence="5">
    <location>
        <begin position="1"/>
        <end position="34"/>
    </location>
</feature>
<proteinExistence type="predicted"/>
<dbReference type="GO" id="GO:0005783">
    <property type="term" value="C:endoplasmic reticulum"/>
    <property type="evidence" value="ECO:0007669"/>
    <property type="project" value="TreeGrafter"/>
</dbReference>
<evidence type="ECO:0000259" key="7">
    <source>
        <dbReference type="Pfam" id="PF09335"/>
    </source>
</evidence>
<reference evidence="8" key="1">
    <citation type="submission" date="2020-10" db="EMBL/GenBank/DDBJ databases">
        <authorList>
            <person name="Han B."/>
            <person name="Lu T."/>
            <person name="Zhao Q."/>
            <person name="Huang X."/>
            <person name="Zhao Y."/>
        </authorList>
    </citation>
    <scope>NUCLEOTIDE SEQUENCE</scope>
</reference>
<dbReference type="PANTHER" id="PTHR43220">
    <property type="match status" value="1"/>
</dbReference>
<dbReference type="AlphaFoldDB" id="A0A811ML79"/>
<comment type="subcellular location">
    <subcellularLocation>
        <location evidence="1">Membrane</location>
        <topology evidence="1">Multi-pass membrane protein</topology>
    </subcellularLocation>
</comment>
<dbReference type="Pfam" id="PF09335">
    <property type="entry name" value="VTT_dom"/>
    <property type="match status" value="1"/>
</dbReference>
<feature type="transmembrane region" description="Helical" evidence="6">
    <location>
        <begin position="214"/>
        <end position="235"/>
    </location>
</feature>
<dbReference type="PANTHER" id="PTHR43220:SF3">
    <property type="entry name" value="PROTEIN, PUTATIVE, EXPRESSED-RELATED"/>
    <property type="match status" value="1"/>
</dbReference>
<name>A0A811ML79_9POAL</name>
<dbReference type="InterPro" id="IPR032816">
    <property type="entry name" value="VTT_dom"/>
</dbReference>
<protein>
    <recommendedName>
        <fullName evidence="7">VTT domain-containing protein</fullName>
    </recommendedName>
</protein>
<keyword evidence="2 6" id="KW-0812">Transmembrane</keyword>
<feature type="transmembrane region" description="Helical" evidence="6">
    <location>
        <begin position="46"/>
        <end position="67"/>
    </location>
</feature>
<dbReference type="GO" id="GO:0000045">
    <property type="term" value="P:autophagosome assembly"/>
    <property type="evidence" value="ECO:0007669"/>
    <property type="project" value="TreeGrafter"/>
</dbReference>
<evidence type="ECO:0000256" key="1">
    <source>
        <dbReference type="ARBA" id="ARBA00004141"/>
    </source>
</evidence>
<feature type="transmembrane region" description="Helical" evidence="6">
    <location>
        <begin position="135"/>
        <end position="156"/>
    </location>
</feature>
<keyword evidence="9" id="KW-1185">Reference proteome</keyword>
<evidence type="ECO:0000256" key="3">
    <source>
        <dbReference type="ARBA" id="ARBA00022989"/>
    </source>
</evidence>
<gene>
    <name evidence="8" type="ORF">NCGR_LOCUS4040</name>
</gene>
<evidence type="ECO:0000256" key="2">
    <source>
        <dbReference type="ARBA" id="ARBA00022692"/>
    </source>
</evidence>
<evidence type="ECO:0000313" key="8">
    <source>
        <dbReference type="EMBL" id="CAD6206316.1"/>
    </source>
</evidence>
<feature type="transmembrane region" description="Helical" evidence="6">
    <location>
        <begin position="104"/>
        <end position="129"/>
    </location>
</feature>
<comment type="caution">
    <text evidence="8">The sequence shown here is derived from an EMBL/GenBank/DDBJ whole genome shotgun (WGS) entry which is preliminary data.</text>
</comment>
<evidence type="ECO:0000256" key="4">
    <source>
        <dbReference type="ARBA" id="ARBA00023136"/>
    </source>
</evidence>
<keyword evidence="3 6" id="KW-1133">Transmembrane helix</keyword>
<dbReference type="EMBL" id="CAJGYO010000001">
    <property type="protein sequence ID" value="CAD6206316.1"/>
    <property type="molecule type" value="Genomic_DNA"/>
</dbReference>
<dbReference type="OrthoDB" id="3364966at2759"/>
<feature type="compositionally biased region" description="Basic and acidic residues" evidence="5">
    <location>
        <begin position="1"/>
        <end position="11"/>
    </location>
</feature>